<proteinExistence type="predicted"/>
<evidence type="ECO:0000313" key="2">
    <source>
        <dbReference type="EMBL" id="KAK2108005.1"/>
    </source>
</evidence>
<name>A0ABQ9VF44_SAGOE</name>
<sequence length="286" mass="31239">MEKKRRRPCPLEPDSPMALKRGTKCQRQSFLPCLRRGSLPDAQPSLGPSTPKGQRASSFCPSPHFCPATVIKSQVPLGPSAMQNCSTPLALPTRDLNATFDLSEEPPSKPSFHECIGWDRVPQELNRLHQPFIPRGPMLLFTTKGPKPMFSLPGTSACKKRHVVRSSISWGSSRIAHLPSSTLKRPAGPLELPELPLSPWCPSNQRERTSSGWGECCQRGTVSPRCPDHQDVLNPPAPVCWTPLLDLETPAPGAQTCFPYLGAVSTNTPSLYYHPSAAICPATHPC</sequence>
<feature type="region of interest" description="Disordered" evidence="1">
    <location>
        <begin position="36"/>
        <end position="58"/>
    </location>
</feature>
<feature type="region of interest" description="Disordered" evidence="1">
    <location>
        <begin position="1"/>
        <end position="24"/>
    </location>
</feature>
<keyword evidence="3" id="KW-1185">Reference proteome</keyword>
<comment type="caution">
    <text evidence="2">The sequence shown here is derived from an EMBL/GenBank/DDBJ whole genome shotgun (WGS) entry which is preliminary data.</text>
</comment>
<feature type="compositionally biased region" description="Polar residues" evidence="1">
    <location>
        <begin position="46"/>
        <end position="58"/>
    </location>
</feature>
<dbReference type="Proteomes" id="UP001266305">
    <property type="component" value="Unassembled WGS sequence"/>
</dbReference>
<protein>
    <submittedName>
        <fullName evidence="2">Kinesin-like protein kif18b</fullName>
    </submittedName>
</protein>
<accession>A0ABQ9VF44</accession>
<evidence type="ECO:0000256" key="1">
    <source>
        <dbReference type="SAM" id="MobiDB-lite"/>
    </source>
</evidence>
<gene>
    <name evidence="2" type="primary">KIF18B_4</name>
    <name evidence="2" type="ORF">P7K49_013170</name>
</gene>
<dbReference type="EMBL" id="JASSZA010000006">
    <property type="protein sequence ID" value="KAK2108005.1"/>
    <property type="molecule type" value="Genomic_DNA"/>
</dbReference>
<evidence type="ECO:0000313" key="3">
    <source>
        <dbReference type="Proteomes" id="UP001266305"/>
    </source>
</evidence>
<organism evidence="2 3">
    <name type="scientific">Saguinus oedipus</name>
    <name type="common">Cotton-top tamarin</name>
    <name type="synonym">Oedipomidas oedipus</name>
    <dbReference type="NCBI Taxonomy" id="9490"/>
    <lineage>
        <taxon>Eukaryota</taxon>
        <taxon>Metazoa</taxon>
        <taxon>Chordata</taxon>
        <taxon>Craniata</taxon>
        <taxon>Vertebrata</taxon>
        <taxon>Euteleostomi</taxon>
        <taxon>Mammalia</taxon>
        <taxon>Eutheria</taxon>
        <taxon>Euarchontoglires</taxon>
        <taxon>Primates</taxon>
        <taxon>Haplorrhini</taxon>
        <taxon>Platyrrhini</taxon>
        <taxon>Cebidae</taxon>
        <taxon>Callitrichinae</taxon>
        <taxon>Saguinus</taxon>
    </lineage>
</organism>
<reference evidence="2 3" key="1">
    <citation type="submission" date="2023-05" db="EMBL/GenBank/DDBJ databases">
        <title>B98-5 Cell Line De Novo Hybrid Assembly: An Optical Mapping Approach.</title>
        <authorList>
            <person name="Kananen K."/>
            <person name="Auerbach J.A."/>
            <person name="Kautto E."/>
            <person name="Blachly J.S."/>
        </authorList>
    </citation>
    <scope>NUCLEOTIDE SEQUENCE [LARGE SCALE GENOMIC DNA]</scope>
    <source>
        <strain evidence="2">B95-8</strain>
        <tissue evidence="2">Cell line</tissue>
    </source>
</reference>